<dbReference type="Pfam" id="PF07437">
    <property type="entry name" value="YfaZ"/>
    <property type="match status" value="1"/>
</dbReference>
<accession>A0A5B9DZB4</accession>
<dbReference type="AlphaFoldDB" id="A0A5B9DZB4"/>
<reference evidence="1 2" key="1">
    <citation type="submission" date="2019-08" db="EMBL/GenBank/DDBJ databases">
        <title>Complete genome sequence of Rhodanobacter glycinis strain T01E-68 isolated from tomato root.</title>
        <authorList>
            <person name="Weon H.-Y."/>
            <person name="Lee S.A."/>
        </authorList>
    </citation>
    <scope>NUCLEOTIDE SEQUENCE [LARGE SCALE GENOMIC DNA]</scope>
    <source>
        <strain evidence="1 2">T01E-68</strain>
    </source>
</reference>
<dbReference type="EMBL" id="CP042807">
    <property type="protein sequence ID" value="QEE25353.1"/>
    <property type="molecule type" value="Genomic_DNA"/>
</dbReference>
<organism evidence="1 2">
    <name type="scientific">Rhodanobacter glycinis</name>
    <dbReference type="NCBI Taxonomy" id="582702"/>
    <lineage>
        <taxon>Bacteria</taxon>
        <taxon>Pseudomonadati</taxon>
        <taxon>Pseudomonadota</taxon>
        <taxon>Gammaproteobacteria</taxon>
        <taxon>Lysobacterales</taxon>
        <taxon>Rhodanobacteraceae</taxon>
        <taxon>Rhodanobacter</taxon>
    </lineage>
</organism>
<protein>
    <recommendedName>
        <fullName evidence="3">YfaZ</fullName>
    </recommendedName>
</protein>
<evidence type="ECO:0000313" key="2">
    <source>
        <dbReference type="Proteomes" id="UP000321807"/>
    </source>
</evidence>
<dbReference type="Proteomes" id="UP000321807">
    <property type="component" value="Chromosome"/>
</dbReference>
<evidence type="ECO:0000313" key="1">
    <source>
        <dbReference type="EMBL" id="QEE25353.1"/>
    </source>
</evidence>
<gene>
    <name evidence="1" type="ORF">CS053_13245</name>
</gene>
<proteinExistence type="predicted"/>
<dbReference type="InterPro" id="IPR009998">
    <property type="entry name" value="YfaZ"/>
</dbReference>
<dbReference type="KEGG" id="rgl:CS053_13245"/>
<name>A0A5B9DZB4_9GAMM</name>
<evidence type="ECO:0008006" key="3">
    <source>
        <dbReference type="Google" id="ProtNLM"/>
    </source>
</evidence>
<sequence>MPHRFPHSHEVRHAAVRPCRRPVDACDAHTECSMIHKMLFLVAATAAVAVALPAHATSISASGGDGAFGVQADTALLPALHANVGYLHTDSDRGNAKIYTVGLMIAPPTPLVHWAVGARYQYQGTRYGSGGGVELGGSLFVATPIPLVSVGGYGFYMPSGAANGRIRHSYDYGAQLRLSLTRSIYAYAGYRYMRTSFEGAGNKVLYKGPSLGLSVGF</sequence>